<dbReference type="Pfam" id="PF00085">
    <property type="entry name" value="Thioredoxin"/>
    <property type="match status" value="1"/>
</dbReference>
<proteinExistence type="inferred from homology"/>
<dbReference type="InterPro" id="IPR036249">
    <property type="entry name" value="Thioredoxin-like_sf"/>
</dbReference>
<comment type="caution">
    <text evidence="9">The sequence shown here is derived from an EMBL/GenBank/DDBJ whole genome shotgun (WGS) entry which is preliminary data.</text>
</comment>
<gene>
    <name evidence="9" type="primary">trxA</name>
    <name evidence="9" type="ORF">ET989_00205</name>
</gene>
<evidence type="ECO:0000256" key="4">
    <source>
        <dbReference type="ARBA" id="ARBA00023157"/>
    </source>
</evidence>
<protein>
    <recommendedName>
        <fullName evidence="6">Thioredoxin</fullName>
    </recommendedName>
</protein>
<keyword evidence="4" id="KW-1015">Disulfide bond</keyword>
<dbReference type="PROSITE" id="PS51352">
    <property type="entry name" value="THIOREDOXIN_2"/>
    <property type="match status" value="1"/>
</dbReference>
<organism evidence="9 10">
    <name type="scientific">Propioniciclava sinopodophylli</name>
    <dbReference type="NCBI Taxonomy" id="1837344"/>
    <lineage>
        <taxon>Bacteria</taxon>
        <taxon>Bacillati</taxon>
        <taxon>Actinomycetota</taxon>
        <taxon>Actinomycetes</taxon>
        <taxon>Propionibacteriales</taxon>
        <taxon>Propionibacteriaceae</taxon>
        <taxon>Propioniciclava</taxon>
    </lineage>
</organism>
<feature type="domain" description="Thioredoxin" evidence="8">
    <location>
        <begin position="1"/>
        <end position="105"/>
    </location>
</feature>
<dbReference type="OrthoDB" id="9790390at2"/>
<dbReference type="PRINTS" id="PR00421">
    <property type="entry name" value="THIOREDOXIN"/>
</dbReference>
<dbReference type="Gene3D" id="3.40.30.10">
    <property type="entry name" value="Glutaredoxin"/>
    <property type="match status" value="1"/>
</dbReference>
<keyword evidence="3" id="KW-0249">Electron transport</keyword>
<dbReference type="InterPro" id="IPR017937">
    <property type="entry name" value="Thioredoxin_CS"/>
</dbReference>
<comment type="similarity">
    <text evidence="1">Belongs to the thioredoxin family.</text>
</comment>
<keyword evidence="2" id="KW-0813">Transport</keyword>
<evidence type="ECO:0000256" key="2">
    <source>
        <dbReference type="ARBA" id="ARBA00022448"/>
    </source>
</evidence>
<dbReference type="PANTHER" id="PTHR45663:SF40">
    <property type="entry name" value="THIOREDOXIN 2"/>
    <property type="match status" value="1"/>
</dbReference>
<reference evidence="9 10" key="1">
    <citation type="submission" date="2019-01" db="EMBL/GenBank/DDBJ databases">
        <title>Lactibacter flavus gen. nov., sp. nov., a novel bacterium of the family Propionibacteriaceae isolated from raw milk and dairy products.</title>
        <authorList>
            <person name="Huptas C."/>
            <person name="Wenning M."/>
            <person name="Breitenwieser F."/>
            <person name="Doll E."/>
            <person name="Von Neubeck M."/>
            <person name="Busse H.-J."/>
            <person name="Scherer S."/>
        </authorList>
    </citation>
    <scope>NUCLEOTIDE SEQUENCE [LARGE SCALE GENOMIC DNA]</scope>
    <source>
        <strain evidence="9 10">KCTC 33808</strain>
    </source>
</reference>
<evidence type="ECO:0000256" key="7">
    <source>
        <dbReference type="SAM" id="MobiDB-lite"/>
    </source>
</evidence>
<sequence>MATVELTAENFASTIENSDTLFIDFWAAWCGPCRMFAPVFEGAAEKHTDATFAKLDTEAQQEIAAALEIQSIPTLMAFRGGVLVYREAGAMNAAGFDQLVEAVKALDVEEVRQQAAAAQAAHEAGGHADHDHADHDHADHDHADHQH</sequence>
<name>A0A4Q9KGH8_9ACTN</name>
<feature type="region of interest" description="Disordered" evidence="7">
    <location>
        <begin position="114"/>
        <end position="147"/>
    </location>
</feature>
<dbReference type="NCBIfam" id="TIGR01068">
    <property type="entry name" value="thioredoxin"/>
    <property type="match status" value="1"/>
</dbReference>
<dbReference type="PANTHER" id="PTHR45663">
    <property type="entry name" value="GEO12009P1"/>
    <property type="match status" value="1"/>
</dbReference>
<evidence type="ECO:0000259" key="8">
    <source>
        <dbReference type="PROSITE" id="PS51352"/>
    </source>
</evidence>
<evidence type="ECO:0000256" key="1">
    <source>
        <dbReference type="ARBA" id="ARBA00008987"/>
    </source>
</evidence>
<dbReference type="AlphaFoldDB" id="A0A4Q9KGH8"/>
<feature type="compositionally biased region" description="Low complexity" evidence="7">
    <location>
        <begin position="114"/>
        <end position="123"/>
    </location>
</feature>
<evidence type="ECO:0000256" key="3">
    <source>
        <dbReference type="ARBA" id="ARBA00022982"/>
    </source>
</evidence>
<dbReference type="Proteomes" id="UP000292373">
    <property type="component" value="Unassembled WGS sequence"/>
</dbReference>
<dbReference type="GO" id="GO:0015035">
    <property type="term" value="F:protein-disulfide reductase activity"/>
    <property type="evidence" value="ECO:0007669"/>
    <property type="project" value="UniProtKB-UniRule"/>
</dbReference>
<evidence type="ECO:0000313" key="9">
    <source>
        <dbReference type="EMBL" id="TBT88423.1"/>
    </source>
</evidence>
<dbReference type="EMBL" id="SDMQ01000001">
    <property type="protein sequence ID" value="TBT88423.1"/>
    <property type="molecule type" value="Genomic_DNA"/>
</dbReference>
<dbReference type="PROSITE" id="PS00194">
    <property type="entry name" value="THIOREDOXIN_1"/>
    <property type="match status" value="1"/>
</dbReference>
<evidence type="ECO:0000256" key="5">
    <source>
        <dbReference type="ARBA" id="ARBA00023284"/>
    </source>
</evidence>
<evidence type="ECO:0000313" key="10">
    <source>
        <dbReference type="Proteomes" id="UP000292373"/>
    </source>
</evidence>
<keyword evidence="5" id="KW-0676">Redox-active center</keyword>
<evidence type="ECO:0000256" key="6">
    <source>
        <dbReference type="NCBIfam" id="TIGR01068"/>
    </source>
</evidence>
<dbReference type="InterPro" id="IPR005746">
    <property type="entry name" value="Thioredoxin"/>
</dbReference>
<dbReference type="InterPro" id="IPR013766">
    <property type="entry name" value="Thioredoxin_domain"/>
</dbReference>
<keyword evidence="10" id="KW-1185">Reference proteome</keyword>
<dbReference type="SUPFAM" id="SSF52833">
    <property type="entry name" value="Thioredoxin-like"/>
    <property type="match status" value="1"/>
</dbReference>
<dbReference type="GO" id="GO:0005829">
    <property type="term" value="C:cytosol"/>
    <property type="evidence" value="ECO:0007669"/>
    <property type="project" value="TreeGrafter"/>
</dbReference>
<accession>A0A4Q9KGH8</accession>
<dbReference type="CDD" id="cd02947">
    <property type="entry name" value="TRX_family"/>
    <property type="match status" value="1"/>
</dbReference>
<feature type="compositionally biased region" description="Basic and acidic residues" evidence="7">
    <location>
        <begin position="124"/>
        <end position="147"/>
    </location>
</feature>